<organism evidence="5">
    <name type="scientific">Tanacetum cinerariifolium</name>
    <name type="common">Dalmatian daisy</name>
    <name type="synonym">Chrysanthemum cinerariifolium</name>
    <dbReference type="NCBI Taxonomy" id="118510"/>
    <lineage>
        <taxon>Eukaryota</taxon>
        <taxon>Viridiplantae</taxon>
        <taxon>Streptophyta</taxon>
        <taxon>Embryophyta</taxon>
        <taxon>Tracheophyta</taxon>
        <taxon>Spermatophyta</taxon>
        <taxon>Magnoliopsida</taxon>
        <taxon>eudicotyledons</taxon>
        <taxon>Gunneridae</taxon>
        <taxon>Pentapetalae</taxon>
        <taxon>asterids</taxon>
        <taxon>campanulids</taxon>
        <taxon>Asterales</taxon>
        <taxon>Asteraceae</taxon>
        <taxon>Asteroideae</taxon>
        <taxon>Anthemideae</taxon>
        <taxon>Anthemidinae</taxon>
        <taxon>Tanacetum</taxon>
    </lineage>
</organism>
<dbReference type="SUPFAM" id="SSF53098">
    <property type="entry name" value="Ribonuclease H-like"/>
    <property type="match status" value="1"/>
</dbReference>
<evidence type="ECO:0000313" key="5">
    <source>
        <dbReference type="EMBL" id="GEU81557.1"/>
    </source>
</evidence>
<dbReference type="AlphaFoldDB" id="A0A6L2N7Z6"/>
<dbReference type="GO" id="GO:0046872">
    <property type="term" value="F:metal ion binding"/>
    <property type="evidence" value="ECO:0007669"/>
    <property type="project" value="UniProtKB-KW"/>
</dbReference>
<evidence type="ECO:0000256" key="1">
    <source>
        <dbReference type="ARBA" id="ARBA00022723"/>
    </source>
</evidence>
<name>A0A6L2N7Z6_TANCI</name>
<dbReference type="InterPro" id="IPR036397">
    <property type="entry name" value="RNaseH_sf"/>
</dbReference>
<dbReference type="InterPro" id="IPR013103">
    <property type="entry name" value="RVT_2"/>
</dbReference>
<keyword evidence="1" id="KW-0479">Metal-binding</keyword>
<accession>A0A6L2N7Z6</accession>
<dbReference type="Gene3D" id="3.30.420.10">
    <property type="entry name" value="Ribonuclease H-like superfamily/Ribonuclease H"/>
    <property type="match status" value="1"/>
</dbReference>
<dbReference type="PANTHER" id="PTHR42648">
    <property type="entry name" value="TRANSPOSASE, PUTATIVE-RELATED"/>
    <property type="match status" value="1"/>
</dbReference>
<feature type="region of interest" description="Disordered" evidence="3">
    <location>
        <begin position="140"/>
        <end position="175"/>
    </location>
</feature>
<proteinExistence type="predicted"/>
<evidence type="ECO:0000259" key="4">
    <source>
        <dbReference type="Pfam" id="PF07727"/>
    </source>
</evidence>
<dbReference type="InterPro" id="IPR012337">
    <property type="entry name" value="RNaseH-like_sf"/>
</dbReference>
<dbReference type="Pfam" id="PF07727">
    <property type="entry name" value="RVT_2"/>
    <property type="match status" value="1"/>
</dbReference>
<comment type="caution">
    <text evidence="5">The sequence shown here is derived from an EMBL/GenBank/DDBJ whole genome shotgun (WGS) entry which is preliminary data.</text>
</comment>
<evidence type="ECO:0000256" key="2">
    <source>
        <dbReference type="ARBA" id="ARBA00022801"/>
    </source>
</evidence>
<dbReference type="PANTHER" id="PTHR42648:SF32">
    <property type="entry name" value="RIBONUCLEASE H-LIKE DOMAIN, GAG-PRE-INTEGRASE DOMAIN PROTEIN-RELATED"/>
    <property type="match status" value="1"/>
</dbReference>
<protein>
    <submittedName>
        <fullName evidence="5">Retrovirus-related Pol polyprotein from transposon TNT 1-94</fullName>
    </submittedName>
</protein>
<dbReference type="GO" id="GO:0016787">
    <property type="term" value="F:hydrolase activity"/>
    <property type="evidence" value="ECO:0007669"/>
    <property type="project" value="UniProtKB-KW"/>
</dbReference>
<feature type="compositionally biased region" description="Basic and acidic residues" evidence="3">
    <location>
        <begin position="723"/>
        <end position="738"/>
    </location>
</feature>
<evidence type="ECO:0000256" key="3">
    <source>
        <dbReference type="SAM" id="MobiDB-lite"/>
    </source>
</evidence>
<dbReference type="GO" id="GO:0003676">
    <property type="term" value="F:nucleic acid binding"/>
    <property type="evidence" value="ECO:0007669"/>
    <property type="project" value="InterPro"/>
</dbReference>
<keyword evidence="2" id="KW-0378">Hydrolase</keyword>
<feature type="region of interest" description="Disordered" evidence="3">
    <location>
        <begin position="723"/>
        <end position="748"/>
    </location>
</feature>
<dbReference type="EMBL" id="BKCJ010008307">
    <property type="protein sequence ID" value="GEU81557.1"/>
    <property type="molecule type" value="Genomic_DNA"/>
</dbReference>
<dbReference type="InterPro" id="IPR039537">
    <property type="entry name" value="Retrotran_Ty1/copia-like"/>
</dbReference>
<sequence length="984" mass="111818">MDFSVARTPQQNGIAKRKNRTLIKIARTMLADSLLPIPFWAEAFNTVCYVQNRVLVTKPHNKTSYELLLGRTPSIGFMRPFGCHVTILNTLDPLAKFDGKADEGFLVKYSVSIAARNQLISSEGIHENVNADAAAFKVKEPESAVHVSPSSCDKTKKHDDKTKREAKENSPVEFTSVTAVGLNSTNNTNTFSAAGPSNNTVSLNFELSEKSSFMDPSQYPDDLDMPALEDITYSDDEEDVGAEVDFSNLETSITVSRIPTTKVHKDHPVTQIIGDLSSAPQIRSMTRMVKQQGIEAIRLFLAYASFMGFMVYQMDVKSAFLYETIEEEVYVCQPPGFKDLDHPDKVYKVVKVLYGLHQAPRALDGKLASIPIDIEKPLLKDLDDSPFNLVAYSDSDYAGASLDRKSTTGGCQFLVGDLSSHTTNYTSPALTQKVLANMRRVEKGFSRVDTPLFAGMLVPQQAQDVEDAIKDKDDVNKVANIKQDKVNQGIEITKLKQRVRRLKRRDSSNLQGGCIQTRWKISALDADKDVTLEDVDAEVTMDVDVQGRLEESQAKVYHLDLEHVENVLNMQENNEAKHAEVEEVIEVVTAAKLMTKVVTTATTPITDVQVLKANAPRRRRGVIIQDPQEATTALVIVHSESDVMDQVKRKERQDNTVMRYQALKRKPVTEAHARKNMMIYLKNMAEFKMDFFREMTYNEIIPIFEKHYNLIQAFLERVEKEVTGQEEEGSKRKSESSKQRAAKKQMIDKETEELKTHIQIVPNDEDDVYIEATPLALKVPVVNYQIYYENNKPFYNIIRADGTHKLFLSFFTILKNFDREDLEMLWKLVQERFQSNIWREQKGRYGLANVKSWNLFQSCRVHIITFTTTQMILLVERKYPLTRFTLEQMLNNVILEVEEESEISLELLRVILKTASDSYYCQYKVSAVQIVSAASIVVNTVSSKIFRWEEEEKETVWLQSAEAAREVFLETFSSYEVHTYGLLG</sequence>
<reference evidence="5" key="1">
    <citation type="journal article" date="2019" name="Sci. Rep.">
        <title>Draft genome of Tanacetum cinerariifolium, the natural source of mosquito coil.</title>
        <authorList>
            <person name="Yamashiro T."/>
            <person name="Shiraishi A."/>
            <person name="Satake H."/>
            <person name="Nakayama K."/>
        </authorList>
    </citation>
    <scope>NUCLEOTIDE SEQUENCE</scope>
</reference>
<feature type="domain" description="Reverse transcriptase Ty1/copia-type" evidence="4">
    <location>
        <begin position="294"/>
        <end position="369"/>
    </location>
</feature>
<gene>
    <name evidence="5" type="ORF">Tci_053535</name>
</gene>
<feature type="compositionally biased region" description="Basic and acidic residues" evidence="3">
    <location>
        <begin position="153"/>
        <end position="170"/>
    </location>
</feature>